<evidence type="ECO:0000313" key="1">
    <source>
        <dbReference type="EMBL" id="MDE5415300.1"/>
    </source>
</evidence>
<dbReference type="PANTHER" id="PTHR12736">
    <property type="entry name" value="LANC-LIKE PROTEIN"/>
    <property type="match status" value="1"/>
</dbReference>
<dbReference type="Proteomes" id="UP001148125">
    <property type="component" value="Unassembled WGS sequence"/>
</dbReference>
<reference evidence="1" key="1">
    <citation type="submission" date="2024-05" db="EMBL/GenBank/DDBJ databases">
        <title>Alkalihalobacillus sp. strain MEB203 novel alkaliphilic bacterium from Lonar Lake, India.</title>
        <authorList>
            <person name="Joshi A."/>
            <person name="Thite S."/>
            <person name="Mengade P."/>
        </authorList>
    </citation>
    <scope>NUCLEOTIDE SEQUENCE</scope>
    <source>
        <strain evidence="1">MEB 203</strain>
    </source>
</reference>
<gene>
    <name evidence="1" type="ORF">N7Z68_18230</name>
</gene>
<dbReference type="Pfam" id="PF05147">
    <property type="entry name" value="LANC_like"/>
    <property type="match status" value="1"/>
</dbReference>
<evidence type="ECO:0000313" key="2">
    <source>
        <dbReference type="Proteomes" id="UP001148125"/>
    </source>
</evidence>
<dbReference type="PANTHER" id="PTHR12736:SF7">
    <property type="entry name" value="LANC-LIKE PROTEIN 3"/>
    <property type="match status" value="1"/>
</dbReference>
<dbReference type="InterPro" id="IPR007822">
    <property type="entry name" value="LANC-like"/>
</dbReference>
<protein>
    <submittedName>
        <fullName evidence="1">Lanthionine synthetase C family protein</fullName>
    </submittedName>
</protein>
<dbReference type="InterPro" id="IPR033889">
    <property type="entry name" value="LanC"/>
</dbReference>
<sequence length="437" mass="49542">MLKNVTTEQRLRHIAKRLTDVAYIHMESERNEENYKGVGRITQTLSPLTLSHGYPSLCVLFSNLGIIDNNMNWMENSNVYVGEIVKWINERGIQGASLFSGTAGIAFAIRIASLDGQYYSKLQRSLDEYLYEQIDKTLAVIKKKKATEMFDYDVVEGLTGIANYLFLIRNDNTSELFIRKILDYLVTLSSYKDYNNYKIPNWHILNEHLFSDHEKGIFKDGILNVGLSHGIAGPLIILSKAYNRGLIVEGHLEAINRIVGDILRLKNHNSNNWGGMININNYIDTNMIINEPSRSAWCYGTPGTAFALLCAAEALNDLELLGLAKQAMLDLIGKEEGLFSPTFCHGYAGITYIYKRFYEKTLDIRFLEESHRLKEKTLEYFNEANSFGFLDIELKDNNLLKLNSIGILQGITGVLLPLLSFEENSPSTWSAAFLLDD</sequence>
<dbReference type="RefSeq" id="WP_275119905.1">
    <property type="nucleotide sequence ID" value="NZ_JAOTPO010000015.1"/>
</dbReference>
<dbReference type="PRINTS" id="PR01953">
    <property type="entry name" value="SPACPROTEIN"/>
</dbReference>
<dbReference type="EMBL" id="JAOTPO010000015">
    <property type="protein sequence ID" value="MDE5415300.1"/>
    <property type="molecule type" value="Genomic_DNA"/>
</dbReference>
<comment type="caution">
    <text evidence="1">The sequence shown here is derived from an EMBL/GenBank/DDBJ whole genome shotgun (WGS) entry which is preliminary data.</text>
</comment>
<dbReference type="PRINTS" id="PR01950">
    <property type="entry name" value="LANCSUPER"/>
</dbReference>
<accession>A0ABT5VIL0</accession>
<keyword evidence="2" id="KW-1185">Reference proteome</keyword>
<dbReference type="SUPFAM" id="SSF158745">
    <property type="entry name" value="LanC-like"/>
    <property type="match status" value="1"/>
</dbReference>
<dbReference type="Gene3D" id="1.50.10.20">
    <property type="match status" value="1"/>
</dbReference>
<name>A0ABT5VIL0_9BACI</name>
<organism evidence="1 2">
    <name type="scientific">Alkalihalobacterium chitinilyticum</name>
    <dbReference type="NCBI Taxonomy" id="2980103"/>
    <lineage>
        <taxon>Bacteria</taxon>
        <taxon>Bacillati</taxon>
        <taxon>Bacillota</taxon>
        <taxon>Bacilli</taxon>
        <taxon>Bacillales</taxon>
        <taxon>Bacillaceae</taxon>
        <taxon>Alkalihalobacterium</taxon>
    </lineage>
</organism>
<dbReference type="InterPro" id="IPR020452">
    <property type="entry name" value="Subtilin_biosynthesis_SpaC"/>
</dbReference>
<proteinExistence type="predicted"/>
<dbReference type="SMART" id="SM01260">
    <property type="entry name" value="LANC_like"/>
    <property type="match status" value="1"/>
</dbReference>
<dbReference type="CDD" id="cd04793">
    <property type="entry name" value="LanC"/>
    <property type="match status" value="1"/>
</dbReference>